<protein>
    <submittedName>
        <fullName evidence="5">Winged helix-turn-helix transcriptional regulator</fullName>
    </submittedName>
</protein>
<keyword evidence="3" id="KW-0804">Transcription</keyword>
<evidence type="ECO:0000313" key="5">
    <source>
        <dbReference type="EMBL" id="RGI90601.1"/>
    </source>
</evidence>
<reference evidence="5 6" key="1">
    <citation type="submission" date="2018-08" db="EMBL/GenBank/DDBJ databases">
        <title>A genome reference for cultivated species of the human gut microbiota.</title>
        <authorList>
            <person name="Zou Y."/>
            <person name="Xue W."/>
            <person name="Luo G."/>
        </authorList>
    </citation>
    <scope>NUCLEOTIDE SEQUENCE [LARGE SCALE GENOMIC DNA]</scope>
    <source>
        <strain evidence="5 6">TM10-1AC</strain>
    </source>
</reference>
<dbReference type="SMART" id="SM00347">
    <property type="entry name" value="HTH_MARR"/>
    <property type="match status" value="1"/>
</dbReference>
<dbReference type="PANTHER" id="PTHR42756:SF1">
    <property type="entry name" value="TRANSCRIPTIONAL REPRESSOR OF EMRAB OPERON"/>
    <property type="match status" value="1"/>
</dbReference>
<dbReference type="RefSeq" id="WP_117555469.1">
    <property type="nucleotide sequence ID" value="NZ_QSOE01000017.1"/>
</dbReference>
<dbReference type="EMBL" id="QSOE01000017">
    <property type="protein sequence ID" value="RGI90601.1"/>
    <property type="molecule type" value="Genomic_DNA"/>
</dbReference>
<gene>
    <name evidence="5" type="ORF">DXD91_04290</name>
</gene>
<dbReference type="Pfam" id="PF12802">
    <property type="entry name" value="MarR_2"/>
    <property type="match status" value="1"/>
</dbReference>
<dbReference type="AlphaFoldDB" id="A0A374NVU6"/>
<dbReference type="Proteomes" id="UP000262524">
    <property type="component" value="Unassembled WGS sequence"/>
</dbReference>
<dbReference type="GO" id="GO:0003677">
    <property type="term" value="F:DNA binding"/>
    <property type="evidence" value="ECO:0007669"/>
    <property type="project" value="UniProtKB-KW"/>
</dbReference>
<proteinExistence type="predicted"/>
<dbReference type="Gene3D" id="1.10.10.10">
    <property type="entry name" value="Winged helix-like DNA-binding domain superfamily/Winged helix DNA-binding domain"/>
    <property type="match status" value="1"/>
</dbReference>
<evidence type="ECO:0000313" key="6">
    <source>
        <dbReference type="Proteomes" id="UP000262524"/>
    </source>
</evidence>
<evidence type="ECO:0000256" key="3">
    <source>
        <dbReference type="ARBA" id="ARBA00023163"/>
    </source>
</evidence>
<keyword evidence="2" id="KW-0238">DNA-binding</keyword>
<evidence type="ECO:0000259" key="4">
    <source>
        <dbReference type="SMART" id="SM00347"/>
    </source>
</evidence>
<keyword evidence="1" id="KW-0805">Transcription regulation</keyword>
<dbReference type="InterPro" id="IPR000835">
    <property type="entry name" value="HTH_MarR-typ"/>
</dbReference>
<dbReference type="InterPro" id="IPR036388">
    <property type="entry name" value="WH-like_DNA-bd_sf"/>
</dbReference>
<organism evidence="5 6">
    <name type="scientific">Anaerobutyricum hallii</name>
    <dbReference type="NCBI Taxonomy" id="39488"/>
    <lineage>
        <taxon>Bacteria</taxon>
        <taxon>Bacillati</taxon>
        <taxon>Bacillota</taxon>
        <taxon>Clostridia</taxon>
        <taxon>Lachnospirales</taxon>
        <taxon>Lachnospiraceae</taxon>
        <taxon>Anaerobutyricum</taxon>
    </lineage>
</organism>
<accession>A0A374NVU6</accession>
<dbReference type="GO" id="GO:0003700">
    <property type="term" value="F:DNA-binding transcription factor activity"/>
    <property type="evidence" value="ECO:0007669"/>
    <property type="project" value="InterPro"/>
</dbReference>
<dbReference type="SUPFAM" id="SSF46785">
    <property type="entry name" value="Winged helix' DNA-binding domain"/>
    <property type="match status" value="1"/>
</dbReference>
<feature type="domain" description="HTH marR-type" evidence="4">
    <location>
        <begin position="22"/>
        <end position="121"/>
    </location>
</feature>
<evidence type="ECO:0000256" key="1">
    <source>
        <dbReference type="ARBA" id="ARBA00023015"/>
    </source>
</evidence>
<evidence type="ECO:0000256" key="2">
    <source>
        <dbReference type="ARBA" id="ARBA00023125"/>
    </source>
</evidence>
<name>A0A374NVU6_9FIRM</name>
<sequence length="143" mass="16764">MNDKKPRIYAYLSAEITSLYHEAAVKIGISDTVLNILYVLCEKEGQCLQSDIFRLTGISRQTINSAIRKLEKSELVYLEQREGRNTMVCLTEKGKDFSTEKILPLFQIEDKIWGAWTVNEQEKYIQFSQTYRDLLKKYLREDL</sequence>
<dbReference type="PANTHER" id="PTHR42756">
    <property type="entry name" value="TRANSCRIPTIONAL REGULATOR, MARR"/>
    <property type="match status" value="1"/>
</dbReference>
<dbReference type="InterPro" id="IPR036390">
    <property type="entry name" value="WH_DNA-bd_sf"/>
</dbReference>
<comment type="caution">
    <text evidence="5">The sequence shown here is derived from an EMBL/GenBank/DDBJ whole genome shotgun (WGS) entry which is preliminary data.</text>
</comment>